<feature type="region of interest" description="Disordered" evidence="9">
    <location>
        <begin position="163"/>
        <end position="186"/>
    </location>
</feature>
<feature type="transmembrane region" description="Helical" evidence="8">
    <location>
        <begin position="51"/>
        <end position="67"/>
    </location>
</feature>
<evidence type="ECO:0000256" key="9">
    <source>
        <dbReference type="SAM" id="MobiDB-lite"/>
    </source>
</evidence>
<feature type="compositionally biased region" description="Gly residues" evidence="9">
    <location>
        <begin position="163"/>
        <end position="180"/>
    </location>
</feature>
<dbReference type="PANTHER" id="PTHR30269">
    <property type="entry name" value="TRANSMEMBRANE PROTEIN YFCA"/>
    <property type="match status" value="1"/>
</dbReference>
<organism evidence="10 11">
    <name type="scientific">Acidipropionibacterium jensenii</name>
    <dbReference type="NCBI Taxonomy" id="1749"/>
    <lineage>
        <taxon>Bacteria</taxon>
        <taxon>Bacillati</taxon>
        <taxon>Actinomycetota</taxon>
        <taxon>Actinomycetes</taxon>
        <taxon>Propionibacteriales</taxon>
        <taxon>Propionibacteriaceae</taxon>
        <taxon>Acidipropionibacterium</taxon>
    </lineage>
</organism>
<evidence type="ECO:0000256" key="2">
    <source>
        <dbReference type="ARBA" id="ARBA00009142"/>
    </source>
</evidence>
<dbReference type="GO" id="GO:0005886">
    <property type="term" value="C:plasma membrane"/>
    <property type="evidence" value="ECO:0007669"/>
    <property type="project" value="UniProtKB-SubCell"/>
</dbReference>
<accession>A0A3Q9UKP3</accession>
<feature type="transmembrane region" description="Helical" evidence="8">
    <location>
        <begin position="103"/>
        <end position="122"/>
    </location>
</feature>
<dbReference type="Proteomes" id="UP000285875">
    <property type="component" value="Chromosome"/>
</dbReference>
<dbReference type="AlphaFoldDB" id="A0A3Q9UKP3"/>
<keyword evidence="4 8" id="KW-1003">Cell membrane</keyword>
<evidence type="ECO:0000256" key="1">
    <source>
        <dbReference type="ARBA" id="ARBA00004651"/>
    </source>
</evidence>
<evidence type="ECO:0000256" key="6">
    <source>
        <dbReference type="ARBA" id="ARBA00022989"/>
    </source>
</evidence>
<comment type="subcellular location">
    <subcellularLocation>
        <location evidence="1 8">Cell membrane</location>
        <topology evidence="1 8">Multi-pass membrane protein</topology>
    </subcellularLocation>
</comment>
<comment type="similarity">
    <text evidence="2 8">Belongs to the 4-toluene sulfonate uptake permease (TSUP) (TC 2.A.102) family.</text>
</comment>
<feature type="transmembrane region" description="Helical" evidence="8">
    <location>
        <begin position="284"/>
        <end position="302"/>
    </location>
</feature>
<name>A0A3Q9UKP3_9ACTN</name>
<evidence type="ECO:0000256" key="3">
    <source>
        <dbReference type="ARBA" id="ARBA00022448"/>
    </source>
</evidence>
<protein>
    <recommendedName>
        <fullName evidence="8">Probable membrane transporter protein</fullName>
    </recommendedName>
</protein>
<gene>
    <name evidence="10" type="ORF">C0Z10_06205</name>
</gene>
<dbReference type="RefSeq" id="WP_097798801.1">
    <property type="nucleotide sequence ID" value="NZ_CP025570.1"/>
</dbReference>
<sequence>MDLMSASMDTWLLLVAVAILIGLDKSFLPGAGVLGIGFLAAVIPARQASGITLALIIVADWAAIWAYRKDVDWRALLRLLPNIVVGVVLGSGFLLVADNAATKRTIGVLIVAFVLINIAVMARNRHRRATPAAAATTPAAAPTTAAPTTADHTADLTAGDAGQQGLGSAGEGAIAGGTTTGTGTRRRVSPKSLLFGVLAGFATMVANAAGPITSLYFLSEGFAVVRFLGTTAWLFLILNLIKLPFSLSLGMLTGSDLRPVAIMVPVIVATVLVGRQLAKRVDRRVFTTLVLILSAVAGVILLV</sequence>
<feature type="transmembrane region" description="Helical" evidence="8">
    <location>
        <begin position="193"/>
        <end position="218"/>
    </location>
</feature>
<reference evidence="11" key="1">
    <citation type="submission" date="2017-12" db="EMBL/GenBank/DDBJ databases">
        <title>Whole genome sequencing of Acidipropionibacterium jensenii strains JS279 and JS280.</title>
        <authorList>
            <person name="Deptula P."/>
            <person name="Laine P."/>
            <person name="Smolander O.-P."/>
            <person name="Paulin L."/>
            <person name="Auvinen P."/>
            <person name="Varmanen P."/>
        </authorList>
    </citation>
    <scope>NUCLEOTIDE SEQUENCE [LARGE SCALE GENOMIC DNA]</scope>
    <source>
        <strain evidence="11">JS280</strain>
    </source>
</reference>
<dbReference type="PANTHER" id="PTHR30269:SF23">
    <property type="entry name" value="MEMBRANE TRANSPORTER PROTEIN YDHB-RELATED"/>
    <property type="match status" value="1"/>
</dbReference>
<feature type="transmembrane region" description="Helical" evidence="8">
    <location>
        <begin position="224"/>
        <end position="245"/>
    </location>
</feature>
<dbReference type="InterPro" id="IPR002781">
    <property type="entry name" value="TM_pro_TauE-like"/>
</dbReference>
<evidence type="ECO:0000313" key="11">
    <source>
        <dbReference type="Proteomes" id="UP000285875"/>
    </source>
</evidence>
<evidence type="ECO:0000256" key="7">
    <source>
        <dbReference type="ARBA" id="ARBA00023136"/>
    </source>
</evidence>
<keyword evidence="7 8" id="KW-0472">Membrane</keyword>
<dbReference type="EMBL" id="CP025570">
    <property type="protein sequence ID" value="AZZ39405.1"/>
    <property type="molecule type" value="Genomic_DNA"/>
</dbReference>
<evidence type="ECO:0000256" key="4">
    <source>
        <dbReference type="ARBA" id="ARBA00022475"/>
    </source>
</evidence>
<feature type="transmembrane region" description="Helical" evidence="8">
    <location>
        <begin position="79"/>
        <end position="97"/>
    </location>
</feature>
<evidence type="ECO:0000256" key="5">
    <source>
        <dbReference type="ARBA" id="ARBA00022692"/>
    </source>
</evidence>
<evidence type="ECO:0000256" key="8">
    <source>
        <dbReference type="RuleBase" id="RU363041"/>
    </source>
</evidence>
<evidence type="ECO:0000313" key="10">
    <source>
        <dbReference type="EMBL" id="AZZ39405.1"/>
    </source>
</evidence>
<keyword evidence="3" id="KW-0813">Transport</keyword>
<dbReference type="KEGG" id="aji:C0Z10_06205"/>
<dbReference type="InterPro" id="IPR052017">
    <property type="entry name" value="TSUP"/>
</dbReference>
<dbReference type="Pfam" id="PF01925">
    <property type="entry name" value="TauE"/>
    <property type="match status" value="1"/>
</dbReference>
<keyword evidence="6 8" id="KW-1133">Transmembrane helix</keyword>
<keyword evidence="5 8" id="KW-0812">Transmembrane</keyword>
<proteinExistence type="inferred from homology"/>